<dbReference type="Proteomes" id="UP000007266">
    <property type="component" value="Linkage group 3"/>
</dbReference>
<feature type="region of interest" description="Disordered" evidence="1">
    <location>
        <begin position="151"/>
        <end position="173"/>
    </location>
</feature>
<protein>
    <submittedName>
        <fullName evidence="2">Uncharacterized protein</fullName>
    </submittedName>
</protein>
<gene>
    <name evidence="2" type="primary">GLEAN_02749</name>
    <name evidence="2" type="ORF">TcasGA2_TC002749</name>
</gene>
<accession>D6WDM0</accession>
<evidence type="ECO:0000256" key="1">
    <source>
        <dbReference type="SAM" id="MobiDB-lite"/>
    </source>
</evidence>
<evidence type="ECO:0000313" key="2">
    <source>
        <dbReference type="EMBL" id="EEZ99953.1"/>
    </source>
</evidence>
<name>D6WDM0_TRICA</name>
<keyword evidence="3" id="KW-1185">Reference proteome</keyword>
<dbReference type="EMBL" id="KQ971322">
    <property type="protein sequence ID" value="EEZ99953.1"/>
    <property type="molecule type" value="Genomic_DNA"/>
</dbReference>
<reference evidence="2 3" key="1">
    <citation type="journal article" date="2008" name="Nature">
        <title>The genome of the model beetle and pest Tribolium castaneum.</title>
        <authorList>
            <consortium name="Tribolium Genome Sequencing Consortium"/>
            <person name="Richards S."/>
            <person name="Gibbs R.A."/>
            <person name="Weinstock G.M."/>
            <person name="Brown S.J."/>
            <person name="Denell R."/>
            <person name="Beeman R.W."/>
            <person name="Gibbs R."/>
            <person name="Beeman R.W."/>
            <person name="Brown S.J."/>
            <person name="Bucher G."/>
            <person name="Friedrich M."/>
            <person name="Grimmelikhuijzen C.J."/>
            <person name="Klingler M."/>
            <person name="Lorenzen M."/>
            <person name="Richards S."/>
            <person name="Roth S."/>
            <person name="Schroder R."/>
            <person name="Tautz D."/>
            <person name="Zdobnov E.M."/>
            <person name="Muzny D."/>
            <person name="Gibbs R.A."/>
            <person name="Weinstock G.M."/>
            <person name="Attaway T."/>
            <person name="Bell S."/>
            <person name="Buhay C.J."/>
            <person name="Chandrabose M.N."/>
            <person name="Chavez D."/>
            <person name="Clerk-Blankenburg K.P."/>
            <person name="Cree A."/>
            <person name="Dao M."/>
            <person name="Davis C."/>
            <person name="Chacko J."/>
            <person name="Dinh H."/>
            <person name="Dugan-Rocha S."/>
            <person name="Fowler G."/>
            <person name="Garner T.T."/>
            <person name="Garnes J."/>
            <person name="Gnirke A."/>
            <person name="Hawes A."/>
            <person name="Hernandez J."/>
            <person name="Hines S."/>
            <person name="Holder M."/>
            <person name="Hume J."/>
            <person name="Jhangiani S.N."/>
            <person name="Joshi V."/>
            <person name="Khan Z.M."/>
            <person name="Jackson L."/>
            <person name="Kovar C."/>
            <person name="Kowis A."/>
            <person name="Lee S."/>
            <person name="Lewis L.R."/>
            <person name="Margolis J."/>
            <person name="Morgan M."/>
            <person name="Nazareth L.V."/>
            <person name="Nguyen N."/>
            <person name="Okwuonu G."/>
            <person name="Parker D."/>
            <person name="Richards S."/>
            <person name="Ruiz S.J."/>
            <person name="Santibanez J."/>
            <person name="Savard J."/>
            <person name="Scherer S.E."/>
            <person name="Schneider B."/>
            <person name="Sodergren E."/>
            <person name="Tautz D."/>
            <person name="Vattahil S."/>
            <person name="Villasana D."/>
            <person name="White C.S."/>
            <person name="Wright R."/>
            <person name="Park Y."/>
            <person name="Beeman R.W."/>
            <person name="Lord J."/>
            <person name="Oppert B."/>
            <person name="Lorenzen M."/>
            <person name="Brown S."/>
            <person name="Wang L."/>
            <person name="Savard J."/>
            <person name="Tautz D."/>
            <person name="Richards S."/>
            <person name="Weinstock G."/>
            <person name="Gibbs R.A."/>
            <person name="Liu Y."/>
            <person name="Worley K."/>
            <person name="Weinstock G."/>
            <person name="Elsik C.G."/>
            <person name="Reese J.T."/>
            <person name="Elhaik E."/>
            <person name="Landan G."/>
            <person name="Graur D."/>
            <person name="Arensburger P."/>
            <person name="Atkinson P."/>
            <person name="Beeman R.W."/>
            <person name="Beidler J."/>
            <person name="Brown S.J."/>
            <person name="Demuth J.P."/>
            <person name="Drury D.W."/>
            <person name="Du Y.Z."/>
            <person name="Fujiwara H."/>
            <person name="Lorenzen M."/>
            <person name="Maselli V."/>
            <person name="Osanai M."/>
            <person name="Park Y."/>
            <person name="Robertson H.M."/>
            <person name="Tu Z."/>
            <person name="Wang J.J."/>
            <person name="Wang S."/>
            <person name="Richards S."/>
            <person name="Song H."/>
            <person name="Zhang L."/>
            <person name="Sodergren E."/>
            <person name="Werner D."/>
            <person name="Stanke M."/>
            <person name="Morgenstern B."/>
            <person name="Solovyev V."/>
            <person name="Kosarev P."/>
            <person name="Brown G."/>
            <person name="Chen H.C."/>
            <person name="Ermolaeva O."/>
            <person name="Hlavina W."/>
            <person name="Kapustin Y."/>
            <person name="Kiryutin B."/>
            <person name="Kitts P."/>
            <person name="Maglott D."/>
            <person name="Pruitt K."/>
            <person name="Sapojnikov V."/>
            <person name="Souvorov A."/>
            <person name="Mackey A.J."/>
            <person name="Waterhouse R.M."/>
            <person name="Wyder S."/>
            <person name="Zdobnov E.M."/>
            <person name="Zdobnov E.M."/>
            <person name="Wyder S."/>
            <person name="Kriventseva E.V."/>
            <person name="Kadowaki T."/>
            <person name="Bork P."/>
            <person name="Aranda M."/>
            <person name="Bao R."/>
            <person name="Beermann A."/>
            <person name="Berns N."/>
            <person name="Bolognesi R."/>
            <person name="Bonneton F."/>
            <person name="Bopp D."/>
            <person name="Brown S.J."/>
            <person name="Bucher G."/>
            <person name="Butts T."/>
            <person name="Chaumot A."/>
            <person name="Denell R.E."/>
            <person name="Ferrier D.E."/>
            <person name="Friedrich M."/>
            <person name="Gordon C.M."/>
            <person name="Jindra M."/>
            <person name="Klingler M."/>
            <person name="Lan Q."/>
            <person name="Lattorff H.M."/>
            <person name="Laudet V."/>
            <person name="von Levetsow C."/>
            <person name="Liu Z."/>
            <person name="Lutz R."/>
            <person name="Lynch J.A."/>
            <person name="da Fonseca R.N."/>
            <person name="Posnien N."/>
            <person name="Reuter R."/>
            <person name="Roth S."/>
            <person name="Savard J."/>
            <person name="Schinko J.B."/>
            <person name="Schmitt C."/>
            <person name="Schoppmeier M."/>
            <person name="Schroder R."/>
            <person name="Shippy T.D."/>
            <person name="Simonnet F."/>
            <person name="Marques-Souza H."/>
            <person name="Tautz D."/>
            <person name="Tomoyasu Y."/>
            <person name="Trauner J."/>
            <person name="Van der Zee M."/>
            <person name="Vervoort M."/>
            <person name="Wittkopp N."/>
            <person name="Wimmer E.A."/>
            <person name="Yang X."/>
            <person name="Jones A.K."/>
            <person name="Sattelle D.B."/>
            <person name="Ebert P.R."/>
            <person name="Nelson D."/>
            <person name="Scott J.G."/>
            <person name="Beeman R.W."/>
            <person name="Muthukrishnan S."/>
            <person name="Kramer K.J."/>
            <person name="Arakane Y."/>
            <person name="Beeman R.W."/>
            <person name="Zhu Q."/>
            <person name="Hogenkamp D."/>
            <person name="Dixit R."/>
            <person name="Oppert B."/>
            <person name="Jiang H."/>
            <person name="Zou Z."/>
            <person name="Marshall J."/>
            <person name="Elpidina E."/>
            <person name="Vinokurov K."/>
            <person name="Oppert C."/>
            <person name="Zou Z."/>
            <person name="Evans J."/>
            <person name="Lu Z."/>
            <person name="Zhao P."/>
            <person name="Sumathipala N."/>
            <person name="Altincicek B."/>
            <person name="Vilcinskas A."/>
            <person name="Williams M."/>
            <person name="Hultmark D."/>
            <person name="Hetru C."/>
            <person name="Jiang H."/>
            <person name="Grimmelikhuijzen C.J."/>
            <person name="Hauser F."/>
            <person name="Cazzamali G."/>
            <person name="Williamson M."/>
            <person name="Park Y."/>
            <person name="Li B."/>
            <person name="Tanaka Y."/>
            <person name="Predel R."/>
            <person name="Neupert S."/>
            <person name="Schachtner J."/>
            <person name="Verleyen P."/>
            <person name="Raible F."/>
            <person name="Bork P."/>
            <person name="Friedrich M."/>
            <person name="Walden K.K."/>
            <person name="Robertson H.M."/>
            <person name="Angeli S."/>
            <person name="Foret S."/>
            <person name="Bucher G."/>
            <person name="Schuetz S."/>
            <person name="Maleszka R."/>
            <person name="Wimmer E.A."/>
            <person name="Beeman R.W."/>
            <person name="Lorenzen M."/>
            <person name="Tomoyasu Y."/>
            <person name="Miller S.C."/>
            <person name="Grossmann D."/>
            <person name="Bucher G."/>
        </authorList>
    </citation>
    <scope>NUCLEOTIDE SEQUENCE [LARGE SCALE GENOMIC DNA]</scope>
    <source>
        <strain evidence="2 3">Georgia GA2</strain>
    </source>
</reference>
<organism evidence="2 3">
    <name type="scientific">Tribolium castaneum</name>
    <name type="common">Red flour beetle</name>
    <dbReference type="NCBI Taxonomy" id="7070"/>
    <lineage>
        <taxon>Eukaryota</taxon>
        <taxon>Metazoa</taxon>
        <taxon>Ecdysozoa</taxon>
        <taxon>Arthropoda</taxon>
        <taxon>Hexapoda</taxon>
        <taxon>Insecta</taxon>
        <taxon>Pterygota</taxon>
        <taxon>Neoptera</taxon>
        <taxon>Endopterygota</taxon>
        <taxon>Coleoptera</taxon>
        <taxon>Polyphaga</taxon>
        <taxon>Cucujiformia</taxon>
        <taxon>Tenebrionidae</taxon>
        <taxon>Tenebrionidae incertae sedis</taxon>
        <taxon>Tribolium</taxon>
    </lineage>
</organism>
<dbReference type="HOGENOM" id="CLU_1549639_0_0_1"/>
<proteinExistence type="predicted"/>
<reference evidence="2 3" key="2">
    <citation type="journal article" date="2010" name="Nucleic Acids Res.">
        <title>BeetleBase in 2010: revisions to provide comprehensive genomic information for Tribolium castaneum.</title>
        <authorList>
            <person name="Kim H.S."/>
            <person name="Murphy T."/>
            <person name="Xia J."/>
            <person name="Caragea D."/>
            <person name="Park Y."/>
            <person name="Beeman R.W."/>
            <person name="Lorenzen M.D."/>
            <person name="Butcher S."/>
            <person name="Manak J.R."/>
            <person name="Brown S.J."/>
        </authorList>
    </citation>
    <scope>GENOME REANNOTATION</scope>
    <source>
        <strain evidence="2 3">Georgia GA2</strain>
    </source>
</reference>
<dbReference type="AlphaFoldDB" id="D6WDM0"/>
<evidence type="ECO:0000313" key="3">
    <source>
        <dbReference type="Proteomes" id="UP000007266"/>
    </source>
</evidence>
<sequence>MAALCAYGRCPTSLVSLLESQRSAYDDRKFKLRREKSTFSAFTSSGAGNIYKVRIRLMIGDNLRSKMIVIELIATYLLNDPINGIYRKQVESLIGNVKSDRFRFIGISVHQPEEMSTTVVDNLNTTVPVPATLSRQCDLCSGLGSDSWPTCPDGVDSDTEPEQSKGHKGWKLV</sequence>